<dbReference type="AlphaFoldDB" id="A0AAV7W688"/>
<accession>A0AAV7W688</accession>
<sequence>MLSLPLVLVWEPPSITGPGPPLTVLTHRTGRRTLLQSDPATKFHWGPLIAPPTSAPLPAPLPHGPGTPLLRLRALAFLRCFPAGNGPAWTAAAGCLTGALEAPPSCDGPGPSARDLRPPAPAVSRITHPHVVWGASLVLGA</sequence>
<reference evidence="1" key="1">
    <citation type="journal article" date="2022" name="bioRxiv">
        <title>Sequencing and chromosome-scale assembly of the giantPleurodeles waltlgenome.</title>
        <authorList>
            <person name="Brown T."/>
            <person name="Elewa A."/>
            <person name="Iarovenko S."/>
            <person name="Subramanian E."/>
            <person name="Araus A.J."/>
            <person name="Petzold A."/>
            <person name="Susuki M."/>
            <person name="Suzuki K.-i.T."/>
            <person name="Hayashi T."/>
            <person name="Toyoda A."/>
            <person name="Oliveira C."/>
            <person name="Osipova E."/>
            <person name="Leigh N.D."/>
            <person name="Simon A."/>
            <person name="Yun M.H."/>
        </authorList>
    </citation>
    <scope>NUCLEOTIDE SEQUENCE</scope>
    <source>
        <strain evidence="1">20211129_DDA</strain>
        <tissue evidence="1">Liver</tissue>
    </source>
</reference>
<evidence type="ECO:0000313" key="2">
    <source>
        <dbReference type="Proteomes" id="UP001066276"/>
    </source>
</evidence>
<keyword evidence="2" id="KW-1185">Reference proteome</keyword>
<organism evidence="1 2">
    <name type="scientific">Pleurodeles waltl</name>
    <name type="common">Iberian ribbed newt</name>
    <dbReference type="NCBI Taxonomy" id="8319"/>
    <lineage>
        <taxon>Eukaryota</taxon>
        <taxon>Metazoa</taxon>
        <taxon>Chordata</taxon>
        <taxon>Craniata</taxon>
        <taxon>Vertebrata</taxon>
        <taxon>Euteleostomi</taxon>
        <taxon>Amphibia</taxon>
        <taxon>Batrachia</taxon>
        <taxon>Caudata</taxon>
        <taxon>Salamandroidea</taxon>
        <taxon>Salamandridae</taxon>
        <taxon>Pleurodelinae</taxon>
        <taxon>Pleurodeles</taxon>
    </lineage>
</organism>
<dbReference type="EMBL" id="JANPWB010000002">
    <property type="protein sequence ID" value="KAJ1208096.1"/>
    <property type="molecule type" value="Genomic_DNA"/>
</dbReference>
<evidence type="ECO:0000313" key="1">
    <source>
        <dbReference type="EMBL" id="KAJ1208096.1"/>
    </source>
</evidence>
<proteinExistence type="predicted"/>
<protein>
    <submittedName>
        <fullName evidence="1">Uncharacterized protein</fullName>
    </submittedName>
</protein>
<gene>
    <name evidence="1" type="ORF">NDU88_003486</name>
</gene>
<name>A0AAV7W688_PLEWA</name>
<comment type="caution">
    <text evidence="1">The sequence shown here is derived from an EMBL/GenBank/DDBJ whole genome shotgun (WGS) entry which is preliminary data.</text>
</comment>
<dbReference type="Proteomes" id="UP001066276">
    <property type="component" value="Chromosome 1_2"/>
</dbReference>